<reference evidence="6" key="1">
    <citation type="submission" date="2018-06" db="EMBL/GenBank/DDBJ databases">
        <authorList>
            <person name="Zhirakovskaya E."/>
        </authorList>
    </citation>
    <scope>NUCLEOTIDE SEQUENCE</scope>
</reference>
<dbReference type="PANTHER" id="PTHR43065">
    <property type="entry name" value="SENSOR HISTIDINE KINASE"/>
    <property type="match status" value="1"/>
</dbReference>
<dbReference type="SUPFAM" id="SSF55785">
    <property type="entry name" value="PYP-like sensor domain (PAS domain)"/>
    <property type="match status" value="1"/>
</dbReference>
<dbReference type="InterPro" id="IPR011006">
    <property type="entry name" value="CheY-like_superfamily"/>
</dbReference>
<dbReference type="InterPro" id="IPR004358">
    <property type="entry name" value="Sig_transdc_His_kin-like_C"/>
</dbReference>
<dbReference type="InterPro" id="IPR001789">
    <property type="entry name" value="Sig_transdc_resp-reg_receiver"/>
</dbReference>
<dbReference type="Gene3D" id="3.30.565.10">
    <property type="entry name" value="Histidine kinase-like ATPase, C-terminal domain"/>
    <property type="match status" value="1"/>
</dbReference>
<dbReference type="PANTHER" id="PTHR43065:SF42">
    <property type="entry name" value="TWO-COMPONENT SENSOR PPRA"/>
    <property type="match status" value="1"/>
</dbReference>
<dbReference type="PRINTS" id="PR00344">
    <property type="entry name" value="BCTRLSENSOR"/>
</dbReference>
<dbReference type="PROSITE" id="PS50110">
    <property type="entry name" value="RESPONSE_REGULATORY"/>
    <property type="match status" value="1"/>
</dbReference>
<dbReference type="SMART" id="SM00448">
    <property type="entry name" value="REC"/>
    <property type="match status" value="1"/>
</dbReference>
<feature type="domain" description="PAC" evidence="5">
    <location>
        <begin position="65"/>
        <end position="119"/>
    </location>
</feature>
<dbReference type="SMART" id="SM00086">
    <property type="entry name" value="PAC"/>
    <property type="match status" value="1"/>
</dbReference>
<evidence type="ECO:0000259" key="3">
    <source>
        <dbReference type="PROSITE" id="PS50110"/>
    </source>
</evidence>
<dbReference type="SUPFAM" id="SSF47384">
    <property type="entry name" value="Homodimeric domain of signal transducing histidine kinase"/>
    <property type="match status" value="1"/>
</dbReference>
<dbReference type="InterPro" id="IPR035965">
    <property type="entry name" value="PAS-like_dom_sf"/>
</dbReference>
<evidence type="ECO:0000313" key="6">
    <source>
        <dbReference type="EMBL" id="VAW36797.1"/>
    </source>
</evidence>
<feature type="domain" description="Histidine kinase" evidence="2">
    <location>
        <begin position="132"/>
        <end position="354"/>
    </location>
</feature>
<dbReference type="Gene3D" id="1.10.287.130">
    <property type="match status" value="1"/>
</dbReference>
<gene>
    <name evidence="6" type="ORF">MNBD_DELTA04-361</name>
</gene>
<keyword evidence="1" id="KW-0597">Phosphoprotein</keyword>
<dbReference type="EMBL" id="UOEY01000029">
    <property type="protein sequence ID" value="VAW36797.1"/>
    <property type="molecule type" value="Genomic_DNA"/>
</dbReference>
<dbReference type="PROSITE" id="PS50112">
    <property type="entry name" value="PAS"/>
    <property type="match status" value="1"/>
</dbReference>
<dbReference type="Gene3D" id="3.30.450.20">
    <property type="entry name" value="PAS domain"/>
    <property type="match status" value="1"/>
</dbReference>
<dbReference type="NCBIfam" id="TIGR00229">
    <property type="entry name" value="sensory_box"/>
    <property type="match status" value="1"/>
</dbReference>
<name>A0A3B0VET4_9ZZZZ</name>
<evidence type="ECO:0000259" key="5">
    <source>
        <dbReference type="PROSITE" id="PS50113"/>
    </source>
</evidence>
<dbReference type="CDD" id="cd00130">
    <property type="entry name" value="PAS"/>
    <property type="match status" value="1"/>
</dbReference>
<dbReference type="SUPFAM" id="SSF52172">
    <property type="entry name" value="CheY-like"/>
    <property type="match status" value="1"/>
</dbReference>
<dbReference type="InterPro" id="IPR036890">
    <property type="entry name" value="HATPase_C_sf"/>
</dbReference>
<dbReference type="AlphaFoldDB" id="A0A3B0VET4"/>
<dbReference type="InterPro" id="IPR036097">
    <property type="entry name" value="HisK_dim/P_sf"/>
</dbReference>
<dbReference type="Pfam" id="PF13426">
    <property type="entry name" value="PAS_9"/>
    <property type="match status" value="1"/>
</dbReference>
<dbReference type="PROSITE" id="PS50109">
    <property type="entry name" value="HIS_KIN"/>
    <property type="match status" value="1"/>
</dbReference>
<dbReference type="PROSITE" id="PS50113">
    <property type="entry name" value="PAC"/>
    <property type="match status" value="1"/>
</dbReference>
<dbReference type="InterPro" id="IPR005467">
    <property type="entry name" value="His_kinase_dom"/>
</dbReference>
<dbReference type="InterPro" id="IPR000014">
    <property type="entry name" value="PAS"/>
</dbReference>
<accession>A0A3B0VET4</accession>
<dbReference type="SUPFAM" id="SSF55874">
    <property type="entry name" value="ATPase domain of HSP90 chaperone/DNA topoisomerase II/histidine kinase"/>
    <property type="match status" value="1"/>
</dbReference>
<proteinExistence type="predicted"/>
<dbReference type="InterPro" id="IPR003594">
    <property type="entry name" value="HATPase_dom"/>
</dbReference>
<dbReference type="InterPro" id="IPR003661">
    <property type="entry name" value="HisK_dim/P_dom"/>
</dbReference>
<dbReference type="SMART" id="SM00091">
    <property type="entry name" value="PAS"/>
    <property type="match status" value="1"/>
</dbReference>
<organism evidence="6">
    <name type="scientific">hydrothermal vent metagenome</name>
    <dbReference type="NCBI Taxonomy" id="652676"/>
    <lineage>
        <taxon>unclassified sequences</taxon>
        <taxon>metagenomes</taxon>
        <taxon>ecological metagenomes</taxon>
    </lineage>
</organism>
<evidence type="ECO:0000256" key="1">
    <source>
        <dbReference type="ARBA" id="ARBA00022553"/>
    </source>
</evidence>
<sequence length="495" mass="54239">MIEHTSESIVITDAAGNIEYVNPAFTRITGYSRDEVIGRNQRLLKSGEHDQALYEEMWTTLKRGAVWEGRLINRRKDGSFYTERASISPVRDAAGTITHFVAVKRDISHEVALEIQLQQAQKMQAIGTLAGGIAHDFNNILGAIIGFTDISLMQSKPDSPIYKNLRNIRKAGLRAADLVRQILTFSRQAAGNRKIPVAVVPLLKESLKLLRASLPATIEIVRHINVPEASVLADPAQIRQMIMNLCTNSFQAMREHGGVLTVTLDKLPAGQGPGAAILAGGPGIELKVEDTGPGMSPKIMDRIFEPFFTTKEPGLATGLGLSVVHGIVHDLGGEITVDSDENRTCFTIRLPVIEKPVVAQNTDEDLPPGGSESVLIVDDEQAIRETCRMMLSQLGYSVTTSGDPREALAMIKRQKDRFDLVIADQTMPEMTGLELLHEILRLRPDLPVILCTGFSEQLNEESALREGARQLLLKPVTCMRLAESVRNVLDANPPA</sequence>
<protein>
    <submittedName>
        <fullName evidence="6">Diguanylate cyclase/phosphodiesterase (GGDEF &amp; EAL domains) with PAS/PAC sensor(S)</fullName>
    </submittedName>
</protein>
<dbReference type="Pfam" id="PF00512">
    <property type="entry name" value="HisKA"/>
    <property type="match status" value="1"/>
</dbReference>
<dbReference type="Gene3D" id="3.40.50.2300">
    <property type="match status" value="1"/>
</dbReference>
<dbReference type="CDD" id="cd00075">
    <property type="entry name" value="HATPase"/>
    <property type="match status" value="1"/>
</dbReference>
<dbReference type="Pfam" id="PF02518">
    <property type="entry name" value="HATPase_c"/>
    <property type="match status" value="1"/>
</dbReference>
<dbReference type="SMART" id="SM00388">
    <property type="entry name" value="HisKA"/>
    <property type="match status" value="1"/>
</dbReference>
<feature type="domain" description="PAS" evidence="4">
    <location>
        <begin position="1"/>
        <end position="64"/>
    </location>
</feature>
<dbReference type="CDD" id="cd00082">
    <property type="entry name" value="HisKA"/>
    <property type="match status" value="1"/>
</dbReference>
<evidence type="ECO:0000259" key="2">
    <source>
        <dbReference type="PROSITE" id="PS50109"/>
    </source>
</evidence>
<dbReference type="SMART" id="SM00387">
    <property type="entry name" value="HATPase_c"/>
    <property type="match status" value="1"/>
</dbReference>
<evidence type="ECO:0000259" key="4">
    <source>
        <dbReference type="PROSITE" id="PS50112"/>
    </source>
</evidence>
<feature type="domain" description="Response regulatory" evidence="3">
    <location>
        <begin position="373"/>
        <end position="489"/>
    </location>
</feature>
<dbReference type="GO" id="GO:0000155">
    <property type="term" value="F:phosphorelay sensor kinase activity"/>
    <property type="evidence" value="ECO:0007669"/>
    <property type="project" value="InterPro"/>
</dbReference>
<dbReference type="InterPro" id="IPR001610">
    <property type="entry name" value="PAC"/>
</dbReference>
<dbReference type="InterPro" id="IPR000700">
    <property type="entry name" value="PAS-assoc_C"/>
</dbReference>
<dbReference type="Pfam" id="PF00072">
    <property type="entry name" value="Response_reg"/>
    <property type="match status" value="1"/>
</dbReference>